<organism evidence="1 2">
    <name type="scientific">Pleurodeles waltl</name>
    <name type="common">Iberian ribbed newt</name>
    <dbReference type="NCBI Taxonomy" id="8319"/>
    <lineage>
        <taxon>Eukaryota</taxon>
        <taxon>Metazoa</taxon>
        <taxon>Chordata</taxon>
        <taxon>Craniata</taxon>
        <taxon>Vertebrata</taxon>
        <taxon>Euteleostomi</taxon>
        <taxon>Amphibia</taxon>
        <taxon>Batrachia</taxon>
        <taxon>Caudata</taxon>
        <taxon>Salamandroidea</taxon>
        <taxon>Salamandridae</taxon>
        <taxon>Pleurodelinae</taxon>
        <taxon>Pleurodeles</taxon>
    </lineage>
</organism>
<evidence type="ECO:0000313" key="1">
    <source>
        <dbReference type="EMBL" id="KAJ1117650.1"/>
    </source>
</evidence>
<reference evidence="1" key="1">
    <citation type="journal article" date="2022" name="bioRxiv">
        <title>Sequencing and chromosome-scale assembly of the giantPleurodeles waltlgenome.</title>
        <authorList>
            <person name="Brown T."/>
            <person name="Elewa A."/>
            <person name="Iarovenko S."/>
            <person name="Subramanian E."/>
            <person name="Araus A.J."/>
            <person name="Petzold A."/>
            <person name="Susuki M."/>
            <person name="Suzuki K.-i.T."/>
            <person name="Hayashi T."/>
            <person name="Toyoda A."/>
            <person name="Oliveira C."/>
            <person name="Osipova E."/>
            <person name="Leigh N.D."/>
            <person name="Simon A."/>
            <person name="Yun M.H."/>
        </authorList>
    </citation>
    <scope>NUCLEOTIDE SEQUENCE</scope>
    <source>
        <strain evidence="1">20211129_DDA</strain>
        <tissue evidence="1">Liver</tissue>
    </source>
</reference>
<proteinExistence type="predicted"/>
<dbReference type="Proteomes" id="UP001066276">
    <property type="component" value="Chromosome 8"/>
</dbReference>
<name>A0AAV7NXQ3_PLEWA</name>
<protein>
    <submittedName>
        <fullName evidence="1">Uncharacterized protein</fullName>
    </submittedName>
</protein>
<accession>A0AAV7NXQ3</accession>
<comment type="caution">
    <text evidence="1">The sequence shown here is derived from an EMBL/GenBank/DDBJ whole genome shotgun (WGS) entry which is preliminary data.</text>
</comment>
<sequence>MSEYLALMNMLLAIGSREQETSRETRHGSLLGRVSCSLPPRTRLRTRLPKPWESGSVNELFVGGLGVR</sequence>
<evidence type="ECO:0000313" key="2">
    <source>
        <dbReference type="Proteomes" id="UP001066276"/>
    </source>
</evidence>
<dbReference type="AlphaFoldDB" id="A0AAV7NXQ3"/>
<gene>
    <name evidence="1" type="ORF">NDU88_005847</name>
</gene>
<dbReference type="EMBL" id="JANPWB010000012">
    <property type="protein sequence ID" value="KAJ1117650.1"/>
    <property type="molecule type" value="Genomic_DNA"/>
</dbReference>
<keyword evidence="2" id="KW-1185">Reference proteome</keyword>